<feature type="coiled-coil region" evidence="7">
    <location>
        <begin position="800"/>
        <end position="848"/>
    </location>
</feature>
<organism evidence="11 12">
    <name type="scientific">Durusdinium trenchii</name>
    <dbReference type="NCBI Taxonomy" id="1381693"/>
    <lineage>
        <taxon>Eukaryota</taxon>
        <taxon>Sar</taxon>
        <taxon>Alveolata</taxon>
        <taxon>Dinophyceae</taxon>
        <taxon>Suessiales</taxon>
        <taxon>Symbiodiniaceae</taxon>
        <taxon>Durusdinium</taxon>
    </lineage>
</organism>
<dbReference type="PROSITE" id="PS51471">
    <property type="entry name" value="FE2OG_OXY"/>
    <property type="match status" value="1"/>
</dbReference>
<dbReference type="Gene3D" id="3.40.50.620">
    <property type="entry name" value="HUPs"/>
    <property type="match status" value="1"/>
</dbReference>
<keyword evidence="3" id="KW-0847">Vitamin C</keyword>
<keyword evidence="6" id="KW-0408">Iron</keyword>
<feature type="domain" description="Glutamine amidotransferase type-2" evidence="9">
    <location>
        <begin position="274"/>
        <end position="482"/>
    </location>
</feature>
<name>A0ABP0LEC6_9DINO</name>
<dbReference type="SUPFAM" id="SSF56235">
    <property type="entry name" value="N-terminal nucleophile aminohydrolases (Ntn hydrolases)"/>
    <property type="match status" value="1"/>
</dbReference>
<comment type="caution">
    <text evidence="11">The sequence shown here is derived from an EMBL/GenBank/DDBJ whole genome shotgun (WGS) entry which is preliminary data.</text>
</comment>
<feature type="region of interest" description="Disordered" evidence="8">
    <location>
        <begin position="1908"/>
        <end position="1946"/>
    </location>
</feature>
<evidence type="ECO:0000256" key="6">
    <source>
        <dbReference type="ARBA" id="ARBA00023004"/>
    </source>
</evidence>
<keyword evidence="7" id="KW-0175">Coiled coil</keyword>
<comment type="cofactor">
    <cofactor evidence="1">
        <name>L-ascorbate</name>
        <dbReference type="ChEBI" id="CHEBI:38290"/>
    </cofactor>
</comment>
<evidence type="ECO:0000259" key="9">
    <source>
        <dbReference type="PROSITE" id="PS51278"/>
    </source>
</evidence>
<dbReference type="Proteomes" id="UP001642464">
    <property type="component" value="Unassembled WGS sequence"/>
</dbReference>
<dbReference type="InterPro" id="IPR005123">
    <property type="entry name" value="Oxoglu/Fe-dep_dioxygenase_dom"/>
</dbReference>
<evidence type="ECO:0000256" key="2">
    <source>
        <dbReference type="ARBA" id="ARBA00022723"/>
    </source>
</evidence>
<reference evidence="11 12" key="1">
    <citation type="submission" date="2024-02" db="EMBL/GenBank/DDBJ databases">
        <authorList>
            <person name="Chen Y."/>
            <person name="Shah S."/>
            <person name="Dougan E. K."/>
            <person name="Thang M."/>
            <person name="Chan C."/>
        </authorList>
    </citation>
    <scope>NUCLEOTIDE SEQUENCE [LARGE SCALE GENOMIC DNA]</scope>
</reference>
<evidence type="ECO:0000256" key="5">
    <source>
        <dbReference type="ARBA" id="ARBA00023002"/>
    </source>
</evidence>
<dbReference type="PANTHER" id="PTHR24014">
    <property type="entry name" value="2-OXOGLUTARATE AND IRON-DEPENDENT OXYGENASE DOMAIN-CONTAINING PROTEIN 2"/>
    <property type="match status" value="1"/>
</dbReference>
<evidence type="ECO:0000256" key="7">
    <source>
        <dbReference type="SAM" id="Coils"/>
    </source>
</evidence>
<sequence length="1946" mass="217436">MGTPHQPPPAESVVAALDQTRGLLTYINEKFPSGSPLNTSLVTCVAGSGTKTPASMEVMMEGVGEKLWNQTQNRSTFLEEVVALASYLPLSGSTFDVEGDGLIPVETALMEGCRSVVLDDCNHADFVPMPGESLRLPKYRDWRLAVGIGSLGLLIAAGITWAEGALPKVAGLELLPLGGRLGWPLGWRPELWPSHDQLLHLSGLGLLHRRRSSGRQGTELHGLRRGVFQRGHDGRYQRDGLLPEPRELLRGAHPRTAPAESEGPAGGGARRGLCDATDLLGATGLGRWKVLARHAGLSASYVSAAVGAALVVGDLQELWRQGLNLQAVRLDPEVLKVRSGMPQPDSCGRSNVCSILKQGERIPQPFVSDDQQVVVLYNGEIYNFRSLWPDSASDGEALLPLYLRQGHLFPRLLDGEFALALLDFRQRQAVISTDIFSTKPLWFSTYQGSHVASYQSALVRMGVPRGEVRMVDPNTIIVFDLDSGTIQKRALHEFDLRQFKEDSQDFQAAFASAVQKRVQYAIHPMFIGLSSGYDSGAIHVALVQERTGHFAYTVFSTEDMKILQERIAWAGNWTETNVIVLSGPDLEREAQRLAEQCEPFHYRASRGQEFLVSEDPASSGLSFIMQEVRRRGILVYLSGTGADEIISDYGHGGKKIFPHSNFGGFFPDDLRELFPWEAFFLGTQRDYLMKEELVAGVHGVEARYPFLDRMVVQEFLWLSPTVKNAKYKAPVHDWLERYNYPFRSGEKVGFNAMHNVQWHEEKSQVYTSFAKPDPKADQEWPLCVEAAKHSEALAEREWALAKREAELQATEDQLNDQAQRLQEAWRQISGQAQAVQQLKQQLESVTEAQLRFAALRLLPLQHMAQRPFRALKDPLAARETGEADASMDFDTGHPKWSGVEVVTCVSGGRYVNVMDYPVFHLMRASTPLPVHNVCENHEWDGMYMRLRFYRDFLETHLSSSRRSSRERRSERLFLVSDGMDVIFNDLTSIAGATSAATDAEGASRLIVERYEAIVAGSSVEVVFSSERLCGWGGGHICSEEDDARYPPAPTESKYLNAGGYLGPAAALLRILRWVLARTDTREEGGEALRWKTTAQDAAGGETDQYFFKMYFWEHPESVTLDYHQSIFGNFVEVEGKPCHDGWRPRCSMQPCCTVSDSFRQLQQVFYGNYRVDGCALWRQNTLPITWHGNGAGKWLWLLSLEELSRSCPFIANLTVQRYPVQPILDLFDRFDRSRVQIQQILRLSSTSSSSPSSWPCPNSSDAFAVVQTLLRDDRWARGTMLEGEEVQAAEVEVQEEEASNFGLGGFQFQDFKVLHGQRLKAHGCCHLKYYGFEVCVAVLYLPEDAPAPRSGAEIMDSSLPKILELRYCRSFPGEHFRWVTRWAMSRNGHPTETDTAEAFNALYRDVTHGDCYTLGYHPAQGECGRVSLQLNGTELGAVEGRSFSEAAKRDPRDLRKTELHRTDRKGRMAEWLIPMEKLVGTNSMGNRISFGFGNGVLVHLEVGHLPEVCKGSLTSEAEESVVKELALCAASAHRTSVPVVLGMSSQEREWTARMCPTSGEDNTAKGHAKAAMPTLTGCLESCESPGGTGSEESLGDENFRNFLVALRGGKPKTVKYHPEKCLHAELFDASNWSRWLDPRLSKVLEEWHRTGDLKQVDLDAAALDLQALAPGIFSFPCFTADFCRKILEEVKNYQRSGLPERPPNSMNNQGLVLNEIGLLPLFDELLSKVLSPLAARLFGDDNDRLLSLKGQKTIGNWGGSHLDKHHTFVVQYSAKDDTHLDMHIDECDITFNIGLSESETFQGNQLVFCGLYDADDHRKHQLTYRHVLGQCVVHCGKQRHGAVDIEEGERASLIIWTKSHAFRRSAEYRALYDLDRWKLGKADQICLSYSHDDDYEELMPDEMKFQMPTHLAEAAGTASSTDASGVPINRKRRREDSANGAEPSRE</sequence>
<dbReference type="SUPFAM" id="SSF52402">
    <property type="entry name" value="Adenine nucleotide alpha hydrolases-like"/>
    <property type="match status" value="1"/>
</dbReference>
<accession>A0ABP0LEC6</accession>
<evidence type="ECO:0000256" key="8">
    <source>
        <dbReference type="SAM" id="MobiDB-lite"/>
    </source>
</evidence>
<dbReference type="SMART" id="SM00702">
    <property type="entry name" value="P4Hc"/>
    <property type="match status" value="1"/>
</dbReference>
<feature type="domain" description="Fe2OG dioxygenase" evidence="10">
    <location>
        <begin position="1763"/>
        <end position="1859"/>
    </location>
</feature>
<dbReference type="EMBL" id="CAXAMM010015669">
    <property type="protein sequence ID" value="CAK9036934.1"/>
    <property type="molecule type" value="Genomic_DNA"/>
</dbReference>
<dbReference type="CDD" id="cd22997">
    <property type="entry name" value="GT_LH"/>
    <property type="match status" value="1"/>
</dbReference>
<evidence type="ECO:0000256" key="3">
    <source>
        <dbReference type="ARBA" id="ARBA00022896"/>
    </source>
</evidence>
<protein>
    <submittedName>
        <fullName evidence="11">2-oxoglutarate and iron-dependent oxygenase domain-containing protein 2</fullName>
    </submittedName>
</protein>
<evidence type="ECO:0000256" key="4">
    <source>
        <dbReference type="ARBA" id="ARBA00022964"/>
    </source>
</evidence>
<dbReference type="InterPro" id="IPR001962">
    <property type="entry name" value="Asn_synthase"/>
</dbReference>
<dbReference type="PROSITE" id="PS51278">
    <property type="entry name" value="GATASE_TYPE_2"/>
    <property type="match status" value="1"/>
</dbReference>
<dbReference type="Pfam" id="PF13537">
    <property type="entry name" value="GATase_7"/>
    <property type="match status" value="1"/>
</dbReference>
<dbReference type="Pfam" id="PF25238">
    <property type="entry name" value="OGFOD2-like"/>
    <property type="match status" value="1"/>
</dbReference>
<evidence type="ECO:0000313" key="12">
    <source>
        <dbReference type="Proteomes" id="UP001642464"/>
    </source>
</evidence>
<evidence type="ECO:0000259" key="10">
    <source>
        <dbReference type="PROSITE" id="PS51471"/>
    </source>
</evidence>
<keyword evidence="4" id="KW-0223">Dioxygenase</keyword>
<dbReference type="InterPro" id="IPR006620">
    <property type="entry name" value="Pro_4_hyd_alph"/>
</dbReference>
<keyword evidence="12" id="KW-1185">Reference proteome</keyword>
<evidence type="ECO:0000256" key="1">
    <source>
        <dbReference type="ARBA" id="ARBA00001961"/>
    </source>
</evidence>
<proteinExistence type="predicted"/>
<keyword evidence="2" id="KW-0479">Metal-binding</keyword>
<dbReference type="PANTHER" id="PTHR24014:SF4">
    <property type="entry name" value="2-OXOGLUTARATE AND IRON-DEPENDENT OXYGENASE DOMAIN-CONTAINING PROTEIN 2"/>
    <property type="match status" value="1"/>
</dbReference>
<feature type="compositionally biased region" description="Low complexity" evidence="8">
    <location>
        <begin position="1912"/>
        <end position="1925"/>
    </location>
</feature>
<evidence type="ECO:0000313" key="11">
    <source>
        <dbReference type="EMBL" id="CAK9036934.1"/>
    </source>
</evidence>
<dbReference type="InterPro" id="IPR014729">
    <property type="entry name" value="Rossmann-like_a/b/a_fold"/>
</dbReference>
<dbReference type="InterPro" id="IPR017932">
    <property type="entry name" value="GATase_2_dom"/>
</dbReference>
<keyword evidence="5" id="KW-0560">Oxidoreductase</keyword>
<dbReference type="InterPro" id="IPR029055">
    <property type="entry name" value="Ntn_hydrolases_N"/>
</dbReference>
<dbReference type="Gene3D" id="3.60.20.10">
    <property type="entry name" value="Glutamine Phosphoribosylpyrophosphate, subunit 1, domain 1"/>
    <property type="match status" value="1"/>
</dbReference>
<dbReference type="Pfam" id="PF00733">
    <property type="entry name" value="Asn_synthase"/>
    <property type="match status" value="1"/>
</dbReference>
<gene>
    <name evidence="11" type="ORF">SCF082_LOCUS21932</name>
</gene>